<organism evidence="3 4">
    <name type="scientific">Bradyrhizobium cytisi</name>
    <dbReference type="NCBI Taxonomy" id="515489"/>
    <lineage>
        <taxon>Bacteria</taxon>
        <taxon>Pseudomonadati</taxon>
        <taxon>Pseudomonadota</taxon>
        <taxon>Alphaproteobacteria</taxon>
        <taxon>Hyphomicrobiales</taxon>
        <taxon>Nitrobacteraceae</taxon>
        <taxon>Bradyrhizobium</taxon>
    </lineage>
</organism>
<sequence>MNSQTSDRAFPAADTRFKPGQSGNPKGRPKKTAKEFDPGRSLQAVDNELISVTIDGKVVWMTKIEIHIRQLFTGAIKGEIAAAKAIFMMAVDCSAPDAVGPQQIQFKPALKASNPGTMN</sequence>
<dbReference type="Proteomes" id="UP000324853">
    <property type="component" value="Unassembled WGS sequence"/>
</dbReference>
<proteinExistence type="predicted"/>
<dbReference type="Pfam" id="PF18932">
    <property type="entry name" value="DUF5681"/>
    <property type="match status" value="1"/>
</dbReference>
<dbReference type="EMBL" id="VSSR01000035">
    <property type="protein sequence ID" value="TYL82229.1"/>
    <property type="molecule type" value="Genomic_DNA"/>
</dbReference>
<gene>
    <name evidence="3" type="ORF">FXB38_21970</name>
</gene>
<dbReference type="AlphaFoldDB" id="A0A5S4WYM9"/>
<evidence type="ECO:0000259" key="2">
    <source>
        <dbReference type="Pfam" id="PF18932"/>
    </source>
</evidence>
<feature type="domain" description="DUF5681" evidence="2">
    <location>
        <begin position="14"/>
        <end position="89"/>
    </location>
</feature>
<evidence type="ECO:0000313" key="3">
    <source>
        <dbReference type="EMBL" id="TYL82229.1"/>
    </source>
</evidence>
<evidence type="ECO:0000313" key="4">
    <source>
        <dbReference type="Proteomes" id="UP000324853"/>
    </source>
</evidence>
<dbReference type="InterPro" id="IPR043736">
    <property type="entry name" value="DUF5681"/>
</dbReference>
<accession>A0A5S4WYM9</accession>
<keyword evidence="4" id="KW-1185">Reference proteome</keyword>
<comment type="caution">
    <text evidence="3">The sequence shown here is derived from an EMBL/GenBank/DDBJ whole genome shotgun (WGS) entry which is preliminary data.</text>
</comment>
<name>A0A5S4WYM9_9BRAD</name>
<reference evidence="3 4" key="1">
    <citation type="submission" date="2019-08" db="EMBL/GenBank/DDBJ databases">
        <title>Bradyrhizobium hipponensis sp. nov., a rhizobium isolated from a Lupinus angustifolius root nodule in Tunisia.</title>
        <authorList>
            <person name="Off K."/>
            <person name="Rejili M."/>
            <person name="Mars M."/>
            <person name="Brachmann A."/>
            <person name="Marin M."/>
        </authorList>
    </citation>
    <scope>NUCLEOTIDE SEQUENCE [LARGE SCALE GENOMIC DNA]</scope>
    <source>
        <strain evidence="3 4">CTAW11</strain>
    </source>
</reference>
<protein>
    <recommendedName>
        <fullName evidence="2">DUF5681 domain-containing protein</fullName>
    </recommendedName>
</protein>
<dbReference type="OrthoDB" id="2086138at2"/>
<feature type="region of interest" description="Disordered" evidence="1">
    <location>
        <begin position="1"/>
        <end position="39"/>
    </location>
</feature>
<evidence type="ECO:0000256" key="1">
    <source>
        <dbReference type="SAM" id="MobiDB-lite"/>
    </source>
</evidence>
<dbReference type="RefSeq" id="WP_148753067.1">
    <property type="nucleotide sequence ID" value="NZ_VSSR01000035.1"/>
</dbReference>